<gene>
    <name evidence="2" type="ORF">COCSADRAFT_175830</name>
</gene>
<evidence type="ECO:0000313" key="3">
    <source>
        <dbReference type="Proteomes" id="UP000016934"/>
    </source>
</evidence>
<dbReference type="KEGG" id="bsc:COCSADRAFT_175830"/>
<evidence type="ECO:0000313" key="2">
    <source>
        <dbReference type="EMBL" id="EMD59287.1"/>
    </source>
</evidence>
<name>M2SR73_COCSN</name>
<sequence length="81" mass="9068">METEIVPHLYIEDEQECTLERETTSGVTSARPPTHPTRETSSSTLDHSSIPPIPFPVILKLRKTGYKIIIQLPLPPPPLLL</sequence>
<proteinExistence type="predicted"/>
<protein>
    <submittedName>
        <fullName evidence="2">Uncharacterized protein</fullName>
    </submittedName>
</protein>
<keyword evidence="3" id="KW-1185">Reference proteome</keyword>
<dbReference type="EMBL" id="KB445653">
    <property type="protein sequence ID" value="EMD59287.1"/>
    <property type="molecule type" value="Genomic_DNA"/>
</dbReference>
<reference evidence="2 3" key="1">
    <citation type="journal article" date="2012" name="PLoS Pathog.">
        <title>Diverse lifestyles and strategies of plant pathogenesis encoded in the genomes of eighteen Dothideomycetes fungi.</title>
        <authorList>
            <person name="Ohm R.A."/>
            <person name="Feau N."/>
            <person name="Henrissat B."/>
            <person name="Schoch C.L."/>
            <person name="Horwitz B.A."/>
            <person name="Barry K.W."/>
            <person name="Condon B.J."/>
            <person name="Copeland A.C."/>
            <person name="Dhillon B."/>
            <person name="Glaser F."/>
            <person name="Hesse C.N."/>
            <person name="Kosti I."/>
            <person name="LaButti K."/>
            <person name="Lindquist E.A."/>
            <person name="Lucas S."/>
            <person name="Salamov A.A."/>
            <person name="Bradshaw R.E."/>
            <person name="Ciuffetti L."/>
            <person name="Hamelin R.C."/>
            <person name="Kema G.H.J."/>
            <person name="Lawrence C."/>
            <person name="Scott J.A."/>
            <person name="Spatafora J.W."/>
            <person name="Turgeon B.G."/>
            <person name="de Wit P.J.G.M."/>
            <person name="Zhong S."/>
            <person name="Goodwin S.B."/>
            <person name="Grigoriev I.V."/>
        </authorList>
    </citation>
    <scope>NUCLEOTIDE SEQUENCE [LARGE SCALE GENOMIC DNA]</scope>
    <source>
        <strain evidence="3">ND90Pr / ATCC 201652</strain>
    </source>
</reference>
<feature type="region of interest" description="Disordered" evidence="1">
    <location>
        <begin position="18"/>
        <end position="49"/>
    </location>
</feature>
<dbReference type="Proteomes" id="UP000016934">
    <property type="component" value="Unassembled WGS sequence"/>
</dbReference>
<organism evidence="2 3">
    <name type="scientific">Cochliobolus sativus (strain ND90Pr / ATCC 201652)</name>
    <name type="common">Common root rot and spot blotch fungus</name>
    <name type="synonym">Bipolaris sorokiniana</name>
    <dbReference type="NCBI Taxonomy" id="665912"/>
    <lineage>
        <taxon>Eukaryota</taxon>
        <taxon>Fungi</taxon>
        <taxon>Dikarya</taxon>
        <taxon>Ascomycota</taxon>
        <taxon>Pezizomycotina</taxon>
        <taxon>Dothideomycetes</taxon>
        <taxon>Pleosporomycetidae</taxon>
        <taxon>Pleosporales</taxon>
        <taxon>Pleosporineae</taxon>
        <taxon>Pleosporaceae</taxon>
        <taxon>Bipolaris</taxon>
    </lineage>
</organism>
<reference evidence="3" key="2">
    <citation type="journal article" date="2013" name="PLoS Genet.">
        <title>Comparative genome structure, secondary metabolite, and effector coding capacity across Cochliobolus pathogens.</title>
        <authorList>
            <person name="Condon B.J."/>
            <person name="Leng Y."/>
            <person name="Wu D."/>
            <person name="Bushley K.E."/>
            <person name="Ohm R.A."/>
            <person name="Otillar R."/>
            <person name="Martin J."/>
            <person name="Schackwitz W."/>
            <person name="Grimwood J."/>
            <person name="MohdZainudin N."/>
            <person name="Xue C."/>
            <person name="Wang R."/>
            <person name="Manning V.A."/>
            <person name="Dhillon B."/>
            <person name="Tu Z.J."/>
            <person name="Steffenson B.J."/>
            <person name="Salamov A."/>
            <person name="Sun H."/>
            <person name="Lowry S."/>
            <person name="LaButti K."/>
            <person name="Han J."/>
            <person name="Copeland A."/>
            <person name="Lindquist E."/>
            <person name="Barry K."/>
            <person name="Schmutz J."/>
            <person name="Baker S.E."/>
            <person name="Ciuffetti L.M."/>
            <person name="Grigoriev I.V."/>
            <person name="Zhong S."/>
            <person name="Turgeon B.G."/>
        </authorList>
    </citation>
    <scope>NUCLEOTIDE SEQUENCE [LARGE SCALE GENOMIC DNA]</scope>
    <source>
        <strain evidence="3">ND90Pr / ATCC 201652</strain>
    </source>
</reference>
<dbReference type="RefSeq" id="XP_007705037.1">
    <property type="nucleotide sequence ID" value="XM_007706847.1"/>
</dbReference>
<dbReference type="HOGENOM" id="CLU_2573721_0_0_1"/>
<evidence type="ECO:0000256" key="1">
    <source>
        <dbReference type="SAM" id="MobiDB-lite"/>
    </source>
</evidence>
<dbReference type="AlphaFoldDB" id="M2SR73"/>
<dbReference type="GeneID" id="19132991"/>
<accession>M2SR73</accession>